<feature type="region of interest" description="Disordered" evidence="1">
    <location>
        <begin position="1"/>
        <end position="23"/>
    </location>
</feature>
<organism evidence="2 3">
    <name type="scientific">Rhodovastum atsumiense</name>
    <dbReference type="NCBI Taxonomy" id="504468"/>
    <lineage>
        <taxon>Bacteria</taxon>
        <taxon>Pseudomonadati</taxon>
        <taxon>Pseudomonadota</taxon>
        <taxon>Alphaproteobacteria</taxon>
        <taxon>Acetobacterales</taxon>
        <taxon>Acetobacteraceae</taxon>
        <taxon>Rhodovastum</taxon>
    </lineage>
</organism>
<sequence>MAQAPKLNVVKENPPDAEKDEGKSLADLLAEEMDEVVVPATASLPTDAGPKRTQRTKPIPDLSGTAPVWALIGSGDSGKTTIARTLGGKQLESAPESLDRTILLASDPGARLLVEFFAQVMQPPGRNIAQVVEWQRKVFGALPSARGKGKFLGGYFDLGADAIAFGELIASGPTLPDQLRQGAVSLIGAYVLTPAVDDVAQLAEHQRLGVKWPASLLILNLGRADSPASFETIRRTPAYQRALEEGAVELWWPRLAPQDLALWIESRRFLFHEARDGIVPEGNKNPPIPGVYRPVVRRYLEAVNEELAPLEGKGFLPWLA</sequence>
<name>A0A5M6IUS6_9PROT</name>
<gene>
    <name evidence="2" type="ORF">F1189_13730</name>
</gene>
<dbReference type="Proteomes" id="UP000325255">
    <property type="component" value="Unassembled WGS sequence"/>
</dbReference>
<dbReference type="OrthoDB" id="7269400at2"/>
<evidence type="ECO:0000313" key="2">
    <source>
        <dbReference type="EMBL" id="KAA5611617.1"/>
    </source>
</evidence>
<dbReference type="RefSeq" id="WP_150041391.1">
    <property type="nucleotide sequence ID" value="NZ_OW485606.1"/>
</dbReference>
<proteinExistence type="predicted"/>
<dbReference type="EMBL" id="VWPK01000019">
    <property type="protein sequence ID" value="KAA5611617.1"/>
    <property type="molecule type" value="Genomic_DNA"/>
</dbReference>
<reference evidence="2 3" key="1">
    <citation type="submission" date="2019-09" db="EMBL/GenBank/DDBJ databases">
        <title>Genome sequence of Rhodovastum atsumiense, a diverse member of the Acetobacteraceae family of non-sulfur purple photosynthetic bacteria.</title>
        <authorList>
            <person name="Meyer T."/>
            <person name="Kyndt J."/>
        </authorList>
    </citation>
    <scope>NUCLEOTIDE SEQUENCE [LARGE SCALE GENOMIC DNA]</scope>
    <source>
        <strain evidence="2 3">DSM 21279</strain>
    </source>
</reference>
<protein>
    <submittedName>
        <fullName evidence="2">Uncharacterized protein</fullName>
    </submittedName>
</protein>
<dbReference type="AlphaFoldDB" id="A0A5M6IUS6"/>
<evidence type="ECO:0000256" key="1">
    <source>
        <dbReference type="SAM" id="MobiDB-lite"/>
    </source>
</evidence>
<comment type="caution">
    <text evidence="2">The sequence shown here is derived from an EMBL/GenBank/DDBJ whole genome shotgun (WGS) entry which is preliminary data.</text>
</comment>
<accession>A0A5M6IUS6</accession>
<feature type="region of interest" description="Disordered" evidence="1">
    <location>
        <begin position="40"/>
        <end position="60"/>
    </location>
</feature>
<evidence type="ECO:0000313" key="3">
    <source>
        <dbReference type="Proteomes" id="UP000325255"/>
    </source>
</evidence>
<feature type="compositionally biased region" description="Basic and acidic residues" evidence="1">
    <location>
        <begin position="13"/>
        <end position="23"/>
    </location>
</feature>
<keyword evidence="3" id="KW-1185">Reference proteome</keyword>